<dbReference type="HOGENOM" id="CLU_2872419_0_0_1"/>
<reference evidence="2" key="1">
    <citation type="journal article" date="2010" name="Science">
        <title>Signatures of adaptation to obligate biotrophy in the Hyaloperonospora arabidopsidis genome.</title>
        <authorList>
            <person name="Baxter L."/>
            <person name="Tripathy S."/>
            <person name="Ishaque N."/>
            <person name="Boot N."/>
            <person name="Cabral A."/>
            <person name="Kemen E."/>
            <person name="Thines M."/>
            <person name="Ah-Fong A."/>
            <person name="Anderson R."/>
            <person name="Badejoko W."/>
            <person name="Bittner-Eddy P."/>
            <person name="Boore J.L."/>
            <person name="Chibucos M.C."/>
            <person name="Coates M."/>
            <person name="Dehal P."/>
            <person name="Delehaunty K."/>
            <person name="Dong S."/>
            <person name="Downton P."/>
            <person name="Dumas B."/>
            <person name="Fabro G."/>
            <person name="Fronick C."/>
            <person name="Fuerstenberg S.I."/>
            <person name="Fulton L."/>
            <person name="Gaulin E."/>
            <person name="Govers F."/>
            <person name="Hughes L."/>
            <person name="Humphray S."/>
            <person name="Jiang R.H."/>
            <person name="Judelson H."/>
            <person name="Kamoun S."/>
            <person name="Kyung K."/>
            <person name="Meijer H."/>
            <person name="Minx P."/>
            <person name="Morris P."/>
            <person name="Nelson J."/>
            <person name="Phuntumart V."/>
            <person name="Qutob D."/>
            <person name="Rehmany A."/>
            <person name="Rougon-Cardoso A."/>
            <person name="Ryden P."/>
            <person name="Torto-Alalibo T."/>
            <person name="Studholme D."/>
            <person name="Wang Y."/>
            <person name="Win J."/>
            <person name="Wood J."/>
            <person name="Clifton S.W."/>
            <person name="Rogers J."/>
            <person name="Van den Ackerveken G."/>
            <person name="Jones J.D."/>
            <person name="McDowell J.M."/>
            <person name="Beynon J."/>
            <person name="Tyler B.M."/>
        </authorList>
    </citation>
    <scope>NUCLEOTIDE SEQUENCE [LARGE SCALE GENOMIC DNA]</scope>
    <source>
        <strain evidence="2">Emoy2</strain>
    </source>
</reference>
<dbReference type="EMBL" id="JH598269">
    <property type="status" value="NOT_ANNOTATED_CDS"/>
    <property type="molecule type" value="Genomic_DNA"/>
</dbReference>
<name>M4BHR3_HYAAE</name>
<sequence>MTALLSGCETRVVRPLLSVYKEELYNCQWIVKWQSVDVTLDFSTHYDLFSYDILVRFNAFVLWS</sequence>
<evidence type="ECO:0000313" key="1">
    <source>
        <dbReference type="EnsemblProtists" id="HpaP805939"/>
    </source>
</evidence>
<dbReference type="Proteomes" id="UP000011713">
    <property type="component" value="Unassembled WGS sequence"/>
</dbReference>
<proteinExistence type="predicted"/>
<accession>M4BHR3</accession>
<dbReference type="EnsemblProtists" id="HpaT805939">
    <property type="protein sequence ID" value="HpaP805939"/>
    <property type="gene ID" value="HpaG805939"/>
</dbReference>
<dbReference type="AlphaFoldDB" id="M4BHR3"/>
<dbReference type="VEuPathDB" id="FungiDB:HpaG805939"/>
<evidence type="ECO:0000313" key="2">
    <source>
        <dbReference type="Proteomes" id="UP000011713"/>
    </source>
</evidence>
<keyword evidence="2" id="KW-1185">Reference proteome</keyword>
<dbReference type="InParanoid" id="M4BHR3"/>
<organism evidence="1 2">
    <name type="scientific">Hyaloperonospora arabidopsidis (strain Emoy2)</name>
    <name type="common">Downy mildew agent</name>
    <name type="synonym">Peronospora arabidopsidis</name>
    <dbReference type="NCBI Taxonomy" id="559515"/>
    <lineage>
        <taxon>Eukaryota</taxon>
        <taxon>Sar</taxon>
        <taxon>Stramenopiles</taxon>
        <taxon>Oomycota</taxon>
        <taxon>Peronosporomycetes</taxon>
        <taxon>Peronosporales</taxon>
        <taxon>Peronosporaceae</taxon>
        <taxon>Hyaloperonospora</taxon>
    </lineage>
</organism>
<protein>
    <submittedName>
        <fullName evidence="1">Uncharacterized protein</fullName>
    </submittedName>
</protein>
<reference evidence="1" key="2">
    <citation type="submission" date="2015-06" db="UniProtKB">
        <authorList>
            <consortium name="EnsemblProtists"/>
        </authorList>
    </citation>
    <scope>IDENTIFICATION</scope>
    <source>
        <strain evidence="1">Emoy2</strain>
    </source>
</reference>